<dbReference type="GeneID" id="108562802"/>
<dbReference type="RefSeq" id="XP_017776738.1">
    <property type="nucleotide sequence ID" value="XM_017921249.1"/>
</dbReference>
<accession>A0ABM1MQ88</accession>
<dbReference type="Proteomes" id="UP000695000">
    <property type="component" value="Unplaced"/>
</dbReference>
<feature type="compositionally biased region" description="Polar residues" evidence="1">
    <location>
        <begin position="231"/>
        <end position="243"/>
    </location>
</feature>
<feature type="region of interest" description="Disordered" evidence="1">
    <location>
        <begin position="1"/>
        <end position="24"/>
    </location>
</feature>
<evidence type="ECO:0000313" key="3">
    <source>
        <dbReference type="RefSeq" id="XP_017776729.1"/>
    </source>
</evidence>
<sequence>MQNSQFPETPPIFSPINGKSKRSVNTFVTPKKDVSFLSSTRHSITKSSPRYSLSQTVTPKFQNDNTKRNGPLLASTQFNVNLGTYTDVKSPGLATRIVQYNNEQTPELPAPTHQSKYGSPGLFPVVHFFKKGLPVITPKQSKVTMKIATPDSFYYNGNSSILYDESYSSPKPEESDINTKSVLDALKEISRKRIHVTDEFDVESESLKRSKRQEYNLNEYSKRNREDSPTHSEVTSPSSMQSTKRMCIVDPVYASSTSYQMFVEKGTKRKSKETEDIILENNQKQIKLSNAETQTLPLVDNTKEKLQHEENILEDKSKKADLDKERTLKDKDETDISVVLQVFDEAPLEIHKKNKLATILGAITGEKPQLISFDNEENGADKDEELVSILSPKNKSKHDKHVHFGANSTALFAATDDDSSKSKEDSEVKINNFTMPLSGTKIDTSNNSTATISNLGSTSNTSKLLTSSVTSTSGGGGFKFDLTSKPNISENSVLKVIGSEVPKLSFMSSSNGTGTSVRNSAIESLNSTKTDSAEPLNVATLNTTTTVSKSDTIVKPLFGSSETASSTDEKNKFTVFNAVTQAPKLGTKSTTNINSPATTKASMFNATQSSNVTKGGFSFGTSPNSLQASSANPFVNSSTAPTTFVTSTGNTSTSIVPSIGFDTFGKQGTNITFGAATTTPTFGTGSTTSTSSFGTTGSILGSTSVSTFGAQNIVTTAQKTAATFAVPSTTFGSTGPFGKSNASGTFGQPTNSFATNPVSSFGTTSTTGFGVSTTTPTVAGFGITTTTPSVAGFGVTTTKPAVGFGVTTTTPAVGFGVTTTTPAVAFGVTTTTPAVGFGVTTSTPTIGFGVTTAVSTVGFGVPTMTPTAAFAVPTSTPTFGSSVNTNFGAVTVATTFGSTIPSFLSPTGSSAGFGNTSTITQSGFGVNTSTTSTFGAPVSSASVFGFGGKTTAAATTSTFSFGATTTTPSFGTNSTNTFGATKPAFGNSFGTNSGFSNPSTTQSATFAFGDKKTFGAPTPATTASTFGGSQNTAAPPMFAFGGGNNSANNNANTFGKPSSAVASGNTFNFNASKNAVPASGFTNNSTSFGNPTTTQSSFGTASTSSFGNATAAFGATTTTGGFTAPKTTVNTFGSTNTPTFGTTNATPAFGTAPPSFPAANSTFGSSAAPAFGSGNGFGSNNFNASTGFGGSGDAAKPQTSAFNNNSTTNFAFGANNNAPAASQTNAFAFGVAAPPKAGVFSFGNTEAPKPGSFNFSAGSATTSFGNNAAPNFGSPTPNFQGFNGGAPQYNAPSPGGAMFSIGSGSSTKQRTQLKAKRRT</sequence>
<feature type="compositionally biased region" description="Basic and acidic residues" evidence="1">
    <location>
        <begin position="205"/>
        <end position="230"/>
    </location>
</feature>
<keyword evidence="2" id="KW-1185">Reference proteome</keyword>
<proteinExistence type="predicted"/>
<gene>
    <name evidence="3 4" type="primary">LOC108562802</name>
</gene>
<evidence type="ECO:0000313" key="2">
    <source>
        <dbReference type="Proteomes" id="UP000695000"/>
    </source>
</evidence>
<name>A0ABM1MQ88_NICVS</name>
<reference evidence="3 4" key="1">
    <citation type="submission" date="2025-05" db="UniProtKB">
        <authorList>
            <consortium name="RefSeq"/>
        </authorList>
    </citation>
    <scope>IDENTIFICATION</scope>
    <source>
        <tissue evidence="3 4">Whole Larva</tissue>
    </source>
</reference>
<feature type="region of interest" description="Disordered" evidence="1">
    <location>
        <begin position="201"/>
        <end position="243"/>
    </location>
</feature>
<organism evidence="2 4">
    <name type="scientific">Nicrophorus vespilloides</name>
    <name type="common">Boreal carrion beetle</name>
    <dbReference type="NCBI Taxonomy" id="110193"/>
    <lineage>
        <taxon>Eukaryota</taxon>
        <taxon>Metazoa</taxon>
        <taxon>Ecdysozoa</taxon>
        <taxon>Arthropoda</taxon>
        <taxon>Hexapoda</taxon>
        <taxon>Insecta</taxon>
        <taxon>Pterygota</taxon>
        <taxon>Neoptera</taxon>
        <taxon>Endopterygota</taxon>
        <taxon>Coleoptera</taxon>
        <taxon>Polyphaga</taxon>
        <taxon>Staphyliniformia</taxon>
        <taxon>Silphidae</taxon>
        <taxon>Nicrophorinae</taxon>
        <taxon>Nicrophorus</taxon>
    </lineage>
</organism>
<evidence type="ECO:0000313" key="4">
    <source>
        <dbReference type="RefSeq" id="XP_017776738.1"/>
    </source>
</evidence>
<feature type="region of interest" description="Disordered" evidence="1">
    <location>
        <begin position="1281"/>
        <end position="1319"/>
    </location>
</feature>
<evidence type="ECO:0000256" key="1">
    <source>
        <dbReference type="SAM" id="MobiDB-lite"/>
    </source>
</evidence>
<protein>
    <submittedName>
        <fullName evidence="3 4">Nuclear pore complex protein DDB_G0274915-like isoform X1</fullName>
    </submittedName>
</protein>
<dbReference type="RefSeq" id="XP_017776729.1">
    <property type="nucleotide sequence ID" value="XM_017921240.1"/>
</dbReference>